<name>A0A5B0PH05_PUCGR</name>
<accession>A0A5B0PH05</accession>
<comment type="caution">
    <text evidence="1">The sequence shown here is derived from an EMBL/GenBank/DDBJ whole genome shotgun (WGS) entry which is preliminary data.</text>
</comment>
<protein>
    <submittedName>
        <fullName evidence="1">Uncharacterized protein</fullName>
    </submittedName>
</protein>
<dbReference type="AlphaFoldDB" id="A0A5B0PH05"/>
<evidence type="ECO:0000313" key="1">
    <source>
        <dbReference type="EMBL" id="KAA1100907.1"/>
    </source>
</evidence>
<proteinExistence type="predicted"/>
<dbReference type="EMBL" id="VSWC01000053">
    <property type="protein sequence ID" value="KAA1100907.1"/>
    <property type="molecule type" value="Genomic_DNA"/>
</dbReference>
<dbReference type="Proteomes" id="UP000324748">
    <property type="component" value="Unassembled WGS sequence"/>
</dbReference>
<keyword evidence="2" id="KW-1185">Reference proteome</keyword>
<reference evidence="1 2" key="1">
    <citation type="submission" date="2019-05" db="EMBL/GenBank/DDBJ databases">
        <title>Emergence of the Ug99 lineage of the wheat stem rust pathogen through somatic hybridization.</title>
        <authorList>
            <person name="Li F."/>
            <person name="Upadhyaya N.M."/>
            <person name="Sperschneider J."/>
            <person name="Matny O."/>
            <person name="Nguyen-Phuc H."/>
            <person name="Mago R."/>
            <person name="Raley C."/>
            <person name="Miller M.E."/>
            <person name="Silverstein K.A.T."/>
            <person name="Henningsen E."/>
            <person name="Hirsch C.D."/>
            <person name="Visser B."/>
            <person name="Pretorius Z.A."/>
            <person name="Steffenson B.J."/>
            <person name="Schwessinger B."/>
            <person name="Dodds P.N."/>
            <person name="Figueroa M."/>
        </authorList>
    </citation>
    <scope>NUCLEOTIDE SEQUENCE [LARGE SCALE GENOMIC DNA]</scope>
    <source>
        <strain evidence="1">21-0</strain>
    </source>
</reference>
<sequence>MDDDYQRMRSLDNGACANPTPHFTGFTDSEETCGSSGRPAHEHWGAKLRQSTDGPIRLPKVIGDGHNLDFFSVAVCEPYSPSALGSLKASSRAALLGRNWVWVLYWLMLKCTS</sequence>
<organism evidence="1 2">
    <name type="scientific">Puccinia graminis f. sp. tritici</name>
    <dbReference type="NCBI Taxonomy" id="56615"/>
    <lineage>
        <taxon>Eukaryota</taxon>
        <taxon>Fungi</taxon>
        <taxon>Dikarya</taxon>
        <taxon>Basidiomycota</taxon>
        <taxon>Pucciniomycotina</taxon>
        <taxon>Pucciniomycetes</taxon>
        <taxon>Pucciniales</taxon>
        <taxon>Pucciniaceae</taxon>
        <taxon>Puccinia</taxon>
    </lineage>
</organism>
<dbReference type="OrthoDB" id="2514247at2759"/>
<evidence type="ECO:0000313" key="2">
    <source>
        <dbReference type="Proteomes" id="UP000324748"/>
    </source>
</evidence>
<gene>
    <name evidence="1" type="ORF">PGT21_000131</name>
</gene>